<keyword evidence="5 7" id="KW-0472">Membrane</keyword>
<dbReference type="Proteomes" id="UP000054911">
    <property type="component" value="Unassembled WGS sequence"/>
</dbReference>
<feature type="transmembrane region" description="Helical" evidence="7">
    <location>
        <begin position="393"/>
        <end position="412"/>
    </location>
</feature>
<proteinExistence type="predicted"/>
<comment type="subcellular location">
    <subcellularLocation>
        <location evidence="1">Membrane</location>
        <topology evidence="1">Multi-pass membrane protein</topology>
    </subcellularLocation>
</comment>
<evidence type="ECO:0000313" key="10">
    <source>
        <dbReference type="Proteomes" id="UP000054911"/>
    </source>
</evidence>
<dbReference type="STRING" id="1777141.AWB80_00763"/>
<evidence type="ECO:0000256" key="6">
    <source>
        <dbReference type="SAM" id="MobiDB-lite"/>
    </source>
</evidence>
<feature type="transmembrane region" description="Helical" evidence="7">
    <location>
        <begin position="358"/>
        <end position="381"/>
    </location>
</feature>
<dbReference type="GO" id="GO:0005886">
    <property type="term" value="C:plasma membrane"/>
    <property type="evidence" value="ECO:0007669"/>
    <property type="project" value="TreeGrafter"/>
</dbReference>
<protein>
    <submittedName>
        <fullName evidence="9">Major facilitator family transporter</fullName>
    </submittedName>
</protein>
<dbReference type="Gene3D" id="1.20.1250.20">
    <property type="entry name" value="MFS general substrate transporter like domains"/>
    <property type="match status" value="2"/>
</dbReference>
<feature type="transmembrane region" description="Helical" evidence="7">
    <location>
        <begin position="326"/>
        <end position="346"/>
    </location>
</feature>
<dbReference type="OrthoDB" id="5441967at2"/>
<feature type="transmembrane region" description="Helical" evidence="7">
    <location>
        <begin position="107"/>
        <end position="128"/>
    </location>
</feature>
<dbReference type="RefSeq" id="WP_061173533.1">
    <property type="nucleotide sequence ID" value="NZ_FCOE02000002.1"/>
</dbReference>
<keyword evidence="10" id="KW-1185">Reference proteome</keyword>
<dbReference type="InterPro" id="IPR020846">
    <property type="entry name" value="MFS_dom"/>
</dbReference>
<evidence type="ECO:0000313" key="9">
    <source>
        <dbReference type="EMBL" id="SAK44482.1"/>
    </source>
</evidence>
<evidence type="ECO:0000256" key="5">
    <source>
        <dbReference type="ARBA" id="ARBA00023136"/>
    </source>
</evidence>
<dbReference type="PANTHER" id="PTHR43791:SF100">
    <property type="entry name" value="SUGAR TRANSPORTER"/>
    <property type="match status" value="1"/>
</dbReference>
<evidence type="ECO:0000256" key="1">
    <source>
        <dbReference type="ARBA" id="ARBA00004141"/>
    </source>
</evidence>
<dbReference type="Pfam" id="PF07690">
    <property type="entry name" value="MFS_1"/>
    <property type="match status" value="2"/>
</dbReference>
<keyword evidence="2" id="KW-0813">Transport</keyword>
<evidence type="ECO:0000259" key="8">
    <source>
        <dbReference type="PROSITE" id="PS50850"/>
    </source>
</evidence>
<keyword evidence="4 7" id="KW-1133">Transmembrane helix</keyword>
<feature type="transmembrane region" description="Helical" evidence="7">
    <location>
        <begin position="301"/>
        <end position="320"/>
    </location>
</feature>
<feature type="transmembrane region" description="Helical" evidence="7">
    <location>
        <begin position="12"/>
        <end position="28"/>
    </location>
</feature>
<dbReference type="SUPFAM" id="SSF103473">
    <property type="entry name" value="MFS general substrate transporter"/>
    <property type="match status" value="1"/>
</dbReference>
<dbReference type="GO" id="GO:0022857">
    <property type="term" value="F:transmembrane transporter activity"/>
    <property type="evidence" value="ECO:0007669"/>
    <property type="project" value="InterPro"/>
</dbReference>
<feature type="transmembrane region" description="Helical" evidence="7">
    <location>
        <begin position="54"/>
        <end position="75"/>
    </location>
</feature>
<dbReference type="AlphaFoldDB" id="A0A157ZFZ5"/>
<dbReference type="CDD" id="cd17319">
    <property type="entry name" value="MFS_ExuT_GudP_like"/>
    <property type="match status" value="1"/>
</dbReference>
<feature type="transmembrane region" description="Helical" evidence="7">
    <location>
        <begin position="171"/>
        <end position="190"/>
    </location>
</feature>
<feature type="transmembrane region" description="Helical" evidence="7">
    <location>
        <begin position="82"/>
        <end position="101"/>
    </location>
</feature>
<feature type="region of interest" description="Disordered" evidence="6">
    <location>
        <begin position="416"/>
        <end position="439"/>
    </location>
</feature>
<gene>
    <name evidence="9" type="ORF">AWB80_00763</name>
</gene>
<feature type="transmembrane region" description="Helical" evidence="7">
    <location>
        <begin position="140"/>
        <end position="159"/>
    </location>
</feature>
<evidence type="ECO:0000256" key="2">
    <source>
        <dbReference type="ARBA" id="ARBA00022448"/>
    </source>
</evidence>
<feature type="transmembrane region" description="Helical" evidence="7">
    <location>
        <begin position="233"/>
        <end position="256"/>
    </location>
</feature>
<dbReference type="PANTHER" id="PTHR43791">
    <property type="entry name" value="PERMEASE-RELATED"/>
    <property type="match status" value="1"/>
</dbReference>
<evidence type="ECO:0000256" key="3">
    <source>
        <dbReference type="ARBA" id="ARBA00022692"/>
    </source>
</evidence>
<dbReference type="EMBL" id="FCOE02000002">
    <property type="protein sequence ID" value="SAK44482.1"/>
    <property type="molecule type" value="Genomic_DNA"/>
</dbReference>
<dbReference type="InterPro" id="IPR011701">
    <property type="entry name" value="MFS"/>
</dbReference>
<feature type="compositionally biased region" description="Polar residues" evidence="6">
    <location>
        <begin position="429"/>
        <end position="439"/>
    </location>
</feature>
<organism evidence="9 10">
    <name type="scientific">Caballeronia pedi</name>
    <dbReference type="NCBI Taxonomy" id="1777141"/>
    <lineage>
        <taxon>Bacteria</taxon>
        <taxon>Pseudomonadati</taxon>
        <taxon>Pseudomonadota</taxon>
        <taxon>Betaproteobacteria</taxon>
        <taxon>Burkholderiales</taxon>
        <taxon>Burkholderiaceae</taxon>
        <taxon>Caballeronia</taxon>
    </lineage>
</organism>
<accession>A0A157ZFZ5</accession>
<keyword evidence="3 7" id="KW-0812">Transmembrane</keyword>
<evidence type="ECO:0000256" key="7">
    <source>
        <dbReference type="SAM" id="Phobius"/>
    </source>
</evidence>
<dbReference type="InterPro" id="IPR036259">
    <property type="entry name" value="MFS_trans_sf"/>
</dbReference>
<feature type="domain" description="Major facilitator superfamily (MFS) profile" evidence="8">
    <location>
        <begin position="15"/>
        <end position="416"/>
    </location>
</feature>
<name>A0A157ZFZ5_9BURK</name>
<dbReference type="PROSITE" id="PS50850">
    <property type="entry name" value="MFS"/>
    <property type="match status" value="1"/>
</dbReference>
<reference evidence="9" key="1">
    <citation type="submission" date="2016-01" db="EMBL/GenBank/DDBJ databases">
        <authorList>
            <person name="Peeters C."/>
        </authorList>
    </citation>
    <scope>NUCLEOTIDE SEQUENCE [LARGE SCALE GENOMIC DNA]</scope>
    <source>
        <strain evidence="9">LMG 29323</strain>
    </source>
</reference>
<sequence>MDSLKTVAPQRWWHLMPIIFITYSLAYLDRANYGFAAAAGIDKDLGITPATSSLIGSLFFLGYCLFQVPGAIYAQKNSVKKLIFASLILWGVCAALTGMVSNIPMLMALRFVLGIVEAAVMPSMLMYISRWFTRTERSRANTFLILGNPVTVLWMSIVSGYLVRNFGWREMFVIEGVPAILWAFVWWFTVKDRPADAPWMSDKEKADFDAILKSEQAHIAPVRDYKTAFRSSIVLKCCAIHALWSIGVYGFIMWLPSILKSASKSIDIVSVGWLSAVPYLAAIVLMLIASYLSDKTRNRKLFVWPLLLIGMIAFVGSYLVGSSNFWLSFGLLVIAGATMYAPYGPFFALVPELIPSNVLGGAIGLINACGALGAFLGAWLVGYLNGATGSPSASYVFMATALLAAVVIMMLVPAQSGQRSTPKGGAGTKSDTVSSALVD</sequence>
<evidence type="ECO:0000256" key="4">
    <source>
        <dbReference type="ARBA" id="ARBA00022989"/>
    </source>
</evidence>
<feature type="transmembrane region" description="Helical" evidence="7">
    <location>
        <begin position="268"/>
        <end position="289"/>
    </location>
</feature>
<comment type="caution">
    <text evidence="9">The sequence shown here is derived from an EMBL/GenBank/DDBJ whole genome shotgun (WGS) entry which is preliminary data.</text>
</comment>